<dbReference type="EMBL" id="UINC01125394">
    <property type="protein sequence ID" value="SVD03188.1"/>
    <property type="molecule type" value="Genomic_DNA"/>
</dbReference>
<comment type="similarity">
    <text evidence="1">Belongs to the HpcH/HpaI aldolase family.</text>
</comment>
<dbReference type="PANTHER" id="PTHR30502:SF0">
    <property type="entry name" value="PHOSPHOENOLPYRUVATE CARBOXYLASE FAMILY PROTEIN"/>
    <property type="match status" value="1"/>
</dbReference>
<dbReference type="Pfam" id="PF03328">
    <property type="entry name" value="HpcH_HpaI"/>
    <property type="match status" value="1"/>
</dbReference>
<dbReference type="InterPro" id="IPR015813">
    <property type="entry name" value="Pyrv/PenolPyrv_kinase-like_dom"/>
</dbReference>
<evidence type="ECO:0000256" key="2">
    <source>
        <dbReference type="ARBA" id="ARBA00022723"/>
    </source>
</evidence>
<sequence>RGTGLFRAQGHGDKLEDYIKESYKNTKIIIQIEHIDAIENFHTFLKYDAINGFIIGPYDLSASLGKPGDFENKKFKNAIEKFESLCSKTEKDMGYHMAFPDSKKLKGLLKSGYNFIGYSTDILLFKTQIDVVNKDISNCV</sequence>
<keyword evidence="3" id="KW-0456">Lyase</keyword>
<dbReference type="GO" id="GO:0046872">
    <property type="term" value="F:metal ion binding"/>
    <property type="evidence" value="ECO:0007669"/>
    <property type="project" value="UniProtKB-KW"/>
</dbReference>
<proteinExistence type="inferred from homology"/>
<keyword evidence="2" id="KW-0479">Metal-binding</keyword>
<dbReference type="SUPFAM" id="SSF51621">
    <property type="entry name" value="Phosphoenolpyruvate/pyruvate domain"/>
    <property type="match status" value="1"/>
</dbReference>
<protein>
    <recommendedName>
        <fullName evidence="4">HpcH/HpaI aldolase/citrate lyase domain-containing protein</fullName>
    </recommendedName>
</protein>
<dbReference type="GO" id="GO:0016832">
    <property type="term" value="F:aldehyde-lyase activity"/>
    <property type="evidence" value="ECO:0007669"/>
    <property type="project" value="TreeGrafter"/>
</dbReference>
<organism evidence="5">
    <name type="scientific">marine metagenome</name>
    <dbReference type="NCBI Taxonomy" id="408172"/>
    <lineage>
        <taxon>unclassified sequences</taxon>
        <taxon>metagenomes</taxon>
        <taxon>ecological metagenomes</taxon>
    </lineage>
</organism>
<dbReference type="Gene3D" id="3.20.20.60">
    <property type="entry name" value="Phosphoenolpyruvate-binding domains"/>
    <property type="match status" value="1"/>
</dbReference>
<dbReference type="InterPro" id="IPR050251">
    <property type="entry name" value="HpcH-HpaI_aldolase"/>
</dbReference>
<name>A0A382S223_9ZZZZ</name>
<dbReference type="GO" id="GO:0005737">
    <property type="term" value="C:cytoplasm"/>
    <property type="evidence" value="ECO:0007669"/>
    <property type="project" value="TreeGrafter"/>
</dbReference>
<evidence type="ECO:0000259" key="4">
    <source>
        <dbReference type="Pfam" id="PF03328"/>
    </source>
</evidence>
<dbReference type="PANTHER" id="PTHR30502">
    <property type="entry name" value="2-KETO-3-DEOXY-L-RHAMNONATE ALDOLASE"/>
    <property type="match status" value="1"/>
</dbReference>
<feature type="domain" description="HpcH/HpaI aldolase/citrate lyase" evidence="4">
    <location>
        <begin position="17"/>
        <end position="122"/>
    </location>
</feature>
<accession>A0A382S223</accession>
<dbReference type="InterPro" id="IPR005000">
    <property type="entry name" value="Aldolase/citrate-lyase_domain"/>
</dbReference>
<feature type="non-terminal residue" evidence="5">
    <location>
        <position position="1"/>
    </location>
</feature>
<dbReference type="AlphaFoldDB" id="A0A382S223"/>
<evidence type="ECO:0000256" key="3">
    <source>
        <dbReference type="ARBA" id="ARBA00023239"/>
    </source>
</evidence>
<evidence type="ECO:0000256" key="1">
    <source>
        <dbReference type="ARBA" id="ARBA00005568"/>
    </source>
</evidence>
<evidence type="ECO:0000313" key="5">
    <source>
        <dbReference type="EMBL" id="SVD03188.1"/>
    </source>
</evidence>
<reference evidence="5" key="1">
    <citation type="submission" date="2018-05" db="EMBL/GenBank/DDBJ databases">
        <authorList>
            <person name="Lanie J.A."/>
            <person name="Ng W.-L."/>
            <person name="Kazmierczak K.M."/>
            <person name="Andrzejewski T.M."/>
            <person name="Davidsen T.M."/>
            <person name="Wayne K.J."/>
            <person name="Tettelin H."/>
            <person name="Glass J.I."/>
            <person name="Rusch D."/>
            <person name="Podicherti R."/>
            <person name="Tsui H.-C.T."/>
            <person name="Winkler M.E."/>
        </authorList>
    </citation>
    <scope>NUCLEOTIDE SEQUENCE</scope>
</reference>
<gene>
    <name evidence="5" type="ORF">METZ01_LOCUS356042</name>
</gene>
<dbReference type="InterPro" id="IPR040442">
    <property type="entry name" value="Pyrv_kinase-like_dom_sf"/>
</dbReference>